<evidence type="ECO:0000256" key="6">
    <source>
        <dbReference type="ARBA" id="ARBA00018569"/>
    </source>
</evidence>
<dbReference type="Gene3D" id="3.90.25.10">
    <property type="entry name" value="UDP-galactose 4-epimerase, domain 1"/>
    <property type="match status" value="1"/>
</dbReference>
<accession>A0A1T4LW15</accession>
<dbReference type="NCBIfam" id="TIGR01179">
    <property type="entry name" value="galE"/>
    <property type="match status" value="1"/>
</dbReference>
<evidence type="ECO:0000256" key="7">
    <source>
        <dbReference type="ARBA" id="ARBA00023027"/>
    </source>
</evidence>
<protein>
    <recommendedName>
        <fullName evidence="6 10">UDP-glucose 4-epimerase</fullName>
        <ecNumber evidence="5 10">5.1.3.2</ecNumber>
    </recommendedName>
</protein>
<evidence type="ECO:0000256" key="2">
    <source>
        <dbReference type="ARBA" id="ARBA00001911"/>
    </source>
</evidence>
<dbReference type="PRINTS" id="PR01713">
    <property type="entry name" value="NUCEPIMERASE"/>
</dbReference>
<dbReference type="InterPro" id="IPR005886">
    <property type="entry name" value="UDP_G4E"/>
</dbReference>
<keyword evidence="9 10" id="KW-0413">Isomerase</keyword>
<comment type="pathway">
    <text evidence="3 10">Carbohydrate metabolism; galactose metabolism.</text>
</comment>
<dbReference type="Proteomes" id="UP000190637">
    <property type="component" value="Unassembled WGS sequence"/>
</dbReference>
<keyword evidence="10" id="KW-0119">Carbohydrate metabolism</keyword>
<evidence type="ECO:0000256" key="10">
    <source>
        <dbReference type="RuleBase" id="RU366046"/>
    </source>
</evidence>
<dbReference type="PANTHER" id="PTHR43725:SF47">
    <property type="entry name" value="UDP-GLUCOSE 4-EPIMERASE"/>
    <property type="match status" value="1"/>
</dbReference>
<dbReference type="Pfam" id="PF01370">
    <property type="entry name" value="Epimerase"/>
    <property type="match status" value="1"/>
</dbReference>
<dbReference type="InterPro" id="IPR001509">
    <property type="entry name" value="Epimerase_deHydtase"/>
</dbReference>
<dbReference type="UniPathway" id="UPA00214"/>
<dbReference type="CDD" id="cd05247">
    <property type="entry name" value="UDP_G4E_1_SDR_e"/>
    <property type="match status" value="1"/>
</dbReference>
<dbReference type="OrthoDB" id="3513148at2"/>
<organism evidence="12 13">
    <name type="scientific">Marinactinospora thermotolerans DSM 45154</name>
    <dbReference type="NCBI Taxonomy" id="1122192"/>
    <lineage>
        <taxon>Bacteria</taxon>
        <taxon>Bacillati</taxon>
        <taxon>Actinomycetota</taxon>
        <taxon>Actinomycetes</taxon>
        <taxon>Streptosporangiales</taxon>
        <taxon>Nocardiopsidaceae</taxon>
        <taxon>Marinactinospora</taxon>
    </lineage>
</organism>
<evidence type="ECO:0000313" key="13">
    <source>
        <dbReference type="Proteomes" id="UP000190637"/>
    </source>
</evidence>
<evidence type="ECO:0000313" key="12">
    <source>
        <dbReference type="EMBL" id="SJZ58872.1"/>
    </source>
</evidence>
<comment type="similarity">
    <text evidence="4 10">Belongs to the NAD(P)-dependent epimerase/dehydratase family.</text>
</comment>
<dbReference type="Gene3D" id="3.40.50.720">
    <property type="entry name" value="NAD(P)-binding Rossmann-like Domain"/>
    <property type="match status" value="1"/>
</dbReference>
<evidence type="ECO:0000256" key="8">
    <source>
        <dbReference type="ARBA" id="ARBA00023144"/>
    </source>
</evidence>
<evidence type="ECO:0000256" key="1">
    <source>
        <dbReference type="ARBA" id="ARBA00000083"/>
    </source>
</evidence>
<comment type="catalytic activity">
    <reaction evidence="1 10">
        <text>UDP-alpha-D-glucose = UDP-alpha-D-galactose</text>
        <dbReference type="Rhea" id="RHEA:22168"/>
        <dbReference type="ChEBI" id="CHEBI:58885"/>
        <dbReference type="ChEBI" id="CHEBI:66914"/>
        <dbReference type="EC" id="5.1.3.2"/>
    </reaction>
</comment>
<dbReference type="PANTHER" id="PTHR43725">
    <property type="entry name" value="UDP-GLUCOSE 4-EPIMERASE"/>
    <property type="match status" value="1"/>
</dbReference>
<name>A0A1T4LW15_9ACTN</name>
<dbReference type="InterPro" id="IPR036291">
    <property type="entry name" value="NAD(P)-bd_dom_sf"/>
</dbReference>
<evidence type="ECO:0000256" key="3">
    <source>
        <dbReference type="ARBA" id="ARBA00004947"/>
    </source>
</evidence>
<gene>
    <name evidence="12" type="ORF">SAMN02745673_00844</name>
</gene>
<sequence length="337" mass="35830">MRILLTGGAGYIGSHTAVELVAAGHEVVVADNLVNSHVEAVRRVERITGTRVPLHVGDCADPGFMGKVFAEHSFDAVVHLAGLKAVGESVAQPLRYYRNNLDVLLTVCETAHAHGVTRLVFSSSATVYGDPAAVPIPEGAPLSVTNPYGATKLFGERILTDLVAASPEWRVLVLRYFNPIGAHESGLIGEDPAEVPNNLFPYITQVAAGRLPRLDVYGDDYDTPDGTGVRDYLHVVDLARGHLAAVERVAEGTGVAVYNLGTGVGTSVFEAIAAFERATGRKVPHRVVGRRPGDIASCYADPSAANAELGWAATRTVEQACADAWRWQSANPDGYRG</sequence>
<keyword evidence="8" id="KW-0299">Galactose metabolism</keyword>
<dbReference type="STRING" id="1122192.SAMN02745673_00844"/>
<dbReference type="GO" id="GO:0003978">
    <property type="term" value="F:UDP-glucose 4-epimerase activity"/>
    <property type="evidence" value="ECO:0007669"/>
    <property type="project" value="UniProtKB-UniRule"/>
</dbReference>
<dbReference type="EMBL" id="FUWS01000002">
    <property type="protein sequence ID" value="SJZ58872.1"/>
    <property type="molecule type" value="Genomic_DNA"/>
</dbReference>
<dbReference type="AlphaFoldDB" id="A0A1T4LW15"/>
<feature type="domain" description="NAD-dependent epimerase/dehydratase" evidence="11">
    <location>
        <begin position="3"/>
        <end position="261"/>
    </location>
</feature>
<evidence type="ECO:0000256" key="9">
    <source>
        <dbReference type="ARBA" id="ARBA00023235"/>
    </source>
</evidence>
<reference evidence="12 13" key="1">
    <citation type="submission" date="2017-02" db="EMBL/GenBank/DDBJ databases">
        <authorList>
            <person name="Peterson S.W."/>
        </authorList>
    </citation>
    <scope>NUCLEOTIDE SEQUENCE [LARGE SCALE GENOMIC DNA]</scope>
    <source>
        <strain evidence="12 13">DSM 45154</strain>
    </source>
</reference>
<dbReference type="RefSeq" id="WP_078760253.1">
    <property type="nucleotide sequence ID" value="NZ_FUWS01000002.1"/>
</dbReference>
<dbReference type="GO" id="GO:0005829">
    <property type="term" value="C:cytosol"/>
    <property type="evidence" value="ECO:0007669"/>
    <property type="project" value="TreeGrafter"/>
</dbReference>
<dbReference type="NCBIfam" id="NF007956">
    <property type="entry name" value="PRK10675.1"/>
    <property type="match status" value="1"/>
</dbReference>
<evidence type="ECO:0000256" key="5">
    <source>
        <dbReference type="ARBA" id="ARBA00013189"/>
    </source>
</evidence>
<evidence type="ECO:0000256" key="4">
    <source>
        <dbReference type="ARBA" id="ARBA00007637"/>
    </source>
</evidence>
<proteinExistence type="inferred from homology"/>
<comment type="cofactor">
    <cofactor evidence="2 10">
        <name>NAD(+)</name>
        <dbReference type="ChEBI" id="CHEBI:57540"/>
    </cofactor>
</comment>
<dbReference type="EC" id="5.1.3.2" evidence="5 10"/>
<keyword evidence="7 10" id="KW-0520">NAD</keyword>
<evidence type="ECO:0000259" key="11">
    <source>
        <dbReference type="Pfam" id="PF01370"/>
    </source>
</evidence>
<dbReference type="SUPFAM" id="SSF51735">
    <property type="entry name" value="NAD(P)-binding Rossmann-fold domains"/>
    <property type="match status" value="1"/>
</dbReference>
<keyword evidence="13" id="KW-1185">Reference proteome</keyword>
<dbReference type="GO" id="GO:0006012">
    <property type="term" value="P:galactose metabolic process"/>
    <property type="evidence" value="ECO:0007669"/>
    <property type="project" value="UniProtKB-UniPathway"/>
</dbReference>
<comment type="subunit">
    <text evidence="10">Homodimer.</text>
</comment>